<protein>
    <submittedName>
        <fullName evidence="2">Uncharacterized protein</fullName>
    </submittedName>
</protein>
<dbReference type="PROSITE" id="PS51257">
    <property type="entry name" value="PROKAR_LIPOPROTEIN"/>
    <property type="match status" value="1"/>
</dbReference>
<dbReference type="Proteomes" id="UP000249008">
    <property type="component" value="Chromosome 1"/>
</dbReference>
<dbReference type="KEGG" id="ful:C4N20_04935"/>
<sequence length="90" mass="9621">MKKIVIGALMIGLLAACGGAKDSYSYSDKVALSKKVMSSDTKAIKEYEEIMKKLSEKATKGDQDAIKEAQEWAKAIAEVSGVEIPTVPAN</sequence>
<accession>A0AAX1TLP3</accession>
<keyword evidence="1" id="KW-0175">Coiled coil</keyword>
<proteinExistence type="predicted"/>
<reference evidence="2 3" key="1">
    <citation type="submission" date="2018-06" db="EMBL/GenBank/DDBJ databases">
        <authorList>
            <consortium name="Pathogen Informatics"/>
            <person name="Doyle S."/>
        </authorList>
    </citation>
    <scope>NUCLEOTIDE SEQUENCE [LARGE SCALE GENOMIC DNA]</scope>
    <source>
        <strain evidence="2 3">NCTC12112</strain>
    </source>
</reference>
<dbReference type="AlphaFoldDB" id="A0AAX1TLP3"/>
<dbReference type="RefSeq" id="WP_005979564.1">
    <property type="nucleotide sequence ID" value="NZ_BAABXY010000001.1"/>
</dbReference>
<dbReference type="GeneID" id="78454141"/>
<evidence type="ECO:0000313" key="2">
    <source>
        <dbReference type="EMBL" id="SQJ13652.1"/>
    </source>
</evidence>
<name>A0AAX1TLP3_9FUSO</name>
<gene>
    <name evidence="2" type="ORF">NCTC12112_02873</name>
</gene>
<evidence type="ECO:0000256" key="1">
    <source>
        <dbReference type="SAM" id="Coils"/>
    </source>
</evidence>
<feature type="coiled-coil region" evidence="1">
    <location>
        <begin position="37"/>
        <end position="64"/>
    </location>
</feature>
<evidence type="ECO:0000313" key="3">
    <source>
        <dbReference type="Proteomes" id="UP000249008"/>
    </source>
</evidence>
<organism evidence="2 3">
    <name type="scientific">Fusobacterium ulcerans</name>
    <dbReference type="NCBI Taxonomy" id="861"/>
    <lineage>
        <taxon>Bacteria</taxon>
        <taxon>Fusobacteriati</taxon>
        <taxon>Fusobacteriota</taxon>
        <taxon>Fusobacteriia</taxon>
        <taxon>Fusobacteriales</taxon>
        <taxon>Fusobacteriaceae</taxon>
        <taxon>Fusobacterium</taxon>
    </lineage>
</organism>
<dbReference type="EMBL" id="LS483487">
    <property type="protein sequence ID" value="SQJ13652.1"/>
    <property type="molecule type" value="Genomic_DNA"/>
</dbReference>